<feature type="transmembrane region" description="Helical" evidence="5">
    <location>
        <begin position="138"/>
        <end position="158"/>
    </location>
</feature>
<keyword evidence="4 5" id="KW-0472">Membrane</keyword>
<dbReference type="EMBL" id="CAXITT010000057">
    <property type="protein sequence ID" value="CAL1529852.1"/>
    <property type="molecule type" value="Genomic_DNA"/>
</dbReference>
<dbReference type="PROSITE" id="PS50262">
    <property type="entry name" value="G_PROTEIN_RECEP_F1_2"/>
    <property type="match status" value="1"/>
</dbReference>
<accession>A0AAV2H8A8</accession>
<keyword evidence="3 5" id="KW-1133">Transmembrane helix</keyword>
<dbReference type="Gene3D" id="1.20.1070.10">
    <property type="entry name" value="Rhodopsin 7-helix transmembrane proteins"/>
    <property type="match status" value="1"/>
</dbReference>
<sequence length="324" mass="36731">MEDAPLFSEWDKQVFIVVNHVALSTLICLFGFVGNVINICVFVKQGLGKAINSSLFAIAISDILEIVFQIWHNLCLNPYLLELDSDLDLDQIQYLTAGWPSLVLVRITSWVTVYITAERCLSIALPLKIKQIVTPRRTAAILAFIFAINVASVVPLYFSAYFSWNFYPARNKTRLGISFRSNQLYIDHLLTLFQASLTIIAFVFVVVFTTVLVAKLKQNSKWRRRTTSSDDRQTGWMSGKERRTVAMAIAVAVVLIVCLTPDVIFTLMTSSDPSFGITGKETNVFQAAWSFAFLLHSVNSSITILLYYKTSTRYRQTFQEMFPR</sequence>
<evidence type="ECO:0000256" key="4">
    <source>
        <dbReference type="ARBA" id="ARBA00023136"/>
    </source>
</evidence>
<feature type="transmembrane region" description="Helical" evidence="5">
    <location>
        <begin position="20"/>
        <end position="43"/>
    </location>
</feature>
<proteinExistence type="predicted"/>
<dbReference type="Pfam" id="PF10324">
    <property type="entry name" value="7TM_GPCR_Srw"/>
    <property type="match status" value="1"/>
</dbReference>
<feature type="transmembrane region" description="Helical" evidence="5">
    <location>
        <begin position="192"/>
        <end position="214"/>
    </location>
</feature>
<feature type="transmembrane region" description="Helical" evidence="5">
    <location>
        <begin position="55"/>
        <end position="72"/>
    </location>
</feature>
<feature type="transmembrane region" description="Helical" evidence="5">
    <location>
        <begin position="245"/>
        <end position="268"/>
    </location>
</feature>
<comment type="subcellular location">
    <subcellularLocation>
        <location evidence="1">Membrane</location>
    </subcellularLocation>
</comment>
<dbReference type="InterPro" id="IPR019427">
    <property type="entry name" value="7TM_GPCR_serpentine_rcpt_Srw"/>
</dbReference>
<feature type="non-terminal residue" evidence="7">
    <location>
        <position position="324"/>
    </location>
</feature>
<evidence type="ECO:0000256" key="3">
    <source>
        <dbReference type="ARBA" id="ARBA00022989"/>
    </source>
</evidence>
<gene>
    <name evidence="7" type="ORF">GSLYS_00003985001</name>
</gene>
<evidence type="ECO:0000313" key="8">
    <source>
        <dbReference type="Proteomes" id="UP001497497"/>
    </source>
</evidence>
<dbReference type="InterPro" id="IPR052954">
    <property type="entry name" value="GPCR-Ligand_Int"/>
</dbReference>
<dbReference type="Proteomes" id="UP001497497">
    <property type="component" value="Unassembled WGS sequence"/>
</dbReference>
<organism evidence="7 8">
    <name type="scientific">Lymnaea stagnalis</name>
    <name type="common">Great pond snail</name>
    <name type="synonym">Helix stagnalis</name>
    <dbReference type="NCBI Taxonomy" id="6523"/>
    <lineage>
        <taxon>Eukaryota</taxon>
        <taxon>Metazoa</taxon>
        <taxon>Spiralia</taxon>
        <taxon>Lophotrochozoa</taxon>
        <taxon>Mollusca</taxon>
        <taxon>Gastropoda</taxon>
        <taxon>Heterobranchia</taxon>
        <taxon>Euthyneura</taxon>
        <taxon>Panpulmonata</taxon>
        <taxon>Hygrophila</taxon>
        <taxon>Lymnaeoidea</taxon>
        <taxon>Lymnaeidae</taxon>
        <taxon>Lymnaea</taxon>
    </lineage>
</organism>
<dbReference type="InterPro" id="IPR000276">
    <property type="entry name" value="GPCR_Rhodpsn"/>
</dbReference>
<evidence type="ECO:0000256" key="5">
    <source>
        <dbReference type="SAM" id="Phobius"/>
    </source>
</evidence>
<name>A0AAV2H8A8_LYMST</name>
<dbReference type="GO" id="GO:0016020">
    <property type="term" value="C:membrane"/>
    <property type="evidence" value="ECO:0007669"/>
    <property type="project" value="UniProtKB-SubCell"/>
</dbReference>
<evidence type="ECO:0000256" key="1">
    <source>
        <dbReference type="ARBA" id="ARBA00004370"/>
    </source>
</evidence>
<evidence type="ECO:0000259" key="6">
    <source>
        <dbReference type="PROSITE" id="PS50262"/>
    </source>
</evidence>
<dbReference type="AlphaFoldDB" id="A0AAV2H8A8"/>
<dbReference type="SUPFAM" id="SSF81321">
    <property type="entry name" value="Family A G protein-coupled receptor-like"/>
    <property type="match status" value="1"/>
</dbReference>
<keyword evidence="2 5" id="KW-0812">Transmembrane</keyword>
<dbReference type="GO" id="GO:0008528">
    <property type="term" value="F:G protein-coupled peptide receptor activity"/>
    <property type="evidence" value="ECO:0007669"/>
    <property type="project" value="InterPro"/>
</dbReference>
<evidence type="ECO:0000313" key="7">
    <source>
        <dbReference type="EMBL" id="CAL1529852.1"/>
    </source>
</evidence>
<reference evidence="7 8" key="1">
    <citation type="submission" date="2024-04" db="EMBL/GenBank/DDBJ databases">
        <authorList>
            <consortium name="Genoscope - CEA"/>
            <person name="William W."/>
        </authorList>
    </citation>
    <scope>NUCLEOTIDE SEQUENCE [LARGE SCALE GENOMIC DNA]</scope>
</reference>
<evidence type="ECO:0000256" key="2">
    <source>
        <dbReference type="ARBA" id="ARBA00022692"/>
    </source>
</evidence>
<protein>
    <recommendedName>
        <fullName evidence="6">G-protein coupled receptors family 1 profile domain-containing protein</fullName>
    </recommendedName>
</protein>
<dbReference type="InterPro" id="IPR017452">
    <property type="entry name" value="GPCR_Rhodpsn_7TM"/>
</dbReference>
<dbReference type="PANTHER" id="PTHR46641:SF2">
    <property type="entry name" value="FMRFAMIDE RECEPTOR"/>
    <property type="match status" value="1"/>
</dbReference>
<feature type="transmembrane region" description="Helical" evidence="5">
    <location>
        <begin position="92"/>
        <end position="117"/>
    </location>
</feature>
<keyword evidence="8" id="KW-1185">Reference proteome</keyword>
<comment type="caution">
    <text evidence="7">The sequence shown here is derived from an EMBL/GenBank/DDBJ whole genome shotgun (WGS) entry which is preliminary data.</text>
</comment>
<feature type="domain" description="G-protein coupled receptors family 1 profile" evidence="6">
    <location>
        <begin position="34"/>
        <end position="307"/>
    </location>
</feature>
<dbReference type="PRINTS" id="PR00237">
    <property type="entry name" value="GPCRRHODOPSN"/>
</dbReference>
<feature type="transmembrane region" description="Helical" evidence="5">
    <location>
        <begin position="288"/>
        <end position="308"/>
    </location>
</feature>
<dbReference type="PANTHER" id="PTHR46641">
    <property type="entry name" value="FMRFAMIDE RECEPTOR-RELATED"/>
    <property type="match status" value="1"/>
</dbReference>